<sequence>MATGPVSAAGRIKELACRADGLWGRVEWTARACELIAAKEYRYLSPVIMVRNGDGTVVHLTSAGLVHNPALRLTPLAASMEDPMAAGQNFTARIARLLNLA</sequence>
<gene>
    <name evidence="1" type="ORF">EV216_1652</name>
</gene>
<dbReference type="EMBL" id="SLVM01000065">
    <property type="protein sequence ID" value="TCM72132.1"/>
    <property type="molecule type" value="Genomic_DNA"/>
</dbReference>
<organism evidence="1 2">
    <name type="scientific">Rhodovulum steppense</name>
    <dbReference type="NCBI Taxonomy" id="540251"/>
    <lineage>
        <taxon>Bacteria</taxon>
        <taxon>Pseudomonadati</taxon>
        <taxon>Pseudomonadota</taxon>
        <taxon>Alphaproteobacteria</taxon>
        <taxon>Rhodobacterales</taxon>
        <taxon>Paracoccaceae</taxon>
        <taxon>Rhodovulum</taxon>
    </lineage>
</organism>
<name>A0A4R1Y844_9RHOB</name>
<evidence type="ECO:0000313" key="1">
    <source>
        <dbReference type="EMBL" id="TCM72132.1"/>
    </source>
</evidence>
<dbReference type="Proteomes" id="UP000295277">
    <property type="component" value="Unassembled WGS sequence"/>
</dbReference>
<dbReference type="AlphaFoldDB" id="A0A4R1Y844"/>
<dbReference type="InterPro" id="IPR012106">
    <property type="entry name" value="Phage_Mu_Gp1"/>
</dbReference>
<comment type="caution">
    <text evidence="1">The sequence shown here is derived from an EMBL/GenBank/DDBJ whole genome shotgun (WGS) entry which is preliminary data.</text>
</comment>
<reference evidence="1 2" key="1">
    <citation type="submission" date="2019-03" db="EMBL/GenBank/DDBJ databases">
        <title>Genomic Encyclopedia of Type Strains, Phase IV (KMG-IV): sequencing the most valuable type-strain genomes for metagenomic binning, comparative biology and taxonomic classification.</title>
        <authorList>
            <person name="Goeker M."/>
        </authorList>
    </citation>
    <scope>NUCLEOTIDE SEQUENCE [LARGE SCALE GENOMIC DNA]</scope>
    <source>
        <strain evidence="1 2">DSM 21153</strain>
    </source>
</reference>
<protein>
    <submittedName>
        <fullName evidence="1">Mu-like prophage I protein</fullName>
    </submittedName>
</protein>
<accession>A0A4R1Y844</accession>
<evidence type="ECO:0000313" key="2">
    <source>
        <dbReference type="Proteomes" id="UP000295277"/>
    </source>
</evidence>
<feature type="non-terminal residue" evidence="1">
    <location>
        <position position="101"/>
    </location>
</feature>
<dbReference type="Pfam" id="PF10123">
    <property type="entry name" value="Mu-like_Pro"/>
    <property type="match status" value="1"/>
</dbReference>
<proteinExistence type="predicted"/>
<keyword evidence="2" id="KW-1185">Reference proteome</keyword>
<dbReference type="RefSeq" id="WP_243642132.1">
    <property type="nucleotide sequence ID" value="NZ_SLVM01000065.1"/>
</dbReference>